<comment type="caution">
    <text evidence="2">The sequence shown here is derived from an EMBL/GenBank/DDBJ whole genome shotgun (WGS) entry which is preliminary data.</text>
</comment>
<dbReference type="AlphaFoldDB" id="A0AAD7HFD0"/>
<evidence type="ECO:0000313" key="2">
    <source>
        <dbReference type="EMBL" id="KAJ7719520.1"/>
    </source>
</evidence>
<dbReference type="Proteomes" id="UP001215280">
    <property type="component" value="Unassembled WGS sequence"/>
</dbReference>
<keyword evidence="3" id="KW-1185">Reference proteome</keyword>
<proteinExistence type="predicted"/>
<name>A0AAD7HFD0_9AGAR</name>
<organism evidence="2 3">
    <name type="scientific">Mycena maculata</name>
    <dbReference type="NCBI Taxonomy" id="230809"/>
    <lineage>
        <taxon>Eukaryota</taxon>
        <taxon>Fungi</taxon>
        <taxon>Dikarya</taxon>
        <taxon>Basidiomycota</taxon>
        <taxon>Agaricomycotina</taxon>
        <taxon>Agaricomycetes</taxon>
        <taxon>Agaricomycetidae</taxon>
        <taxon>Agaricales</taxon>
        <taxon>Marasmiineae</taxon>
        <taxon>Mycenaceae</taxon>
        <taxon>Mycena</taxon>
    </lineage>
</organism>
<gene>
    <name evidence="2" type="ORF">DFH07DRAFT_784621</name>
</gene>
<feature type="region of interest" description="Disordered" evidence="1">
    <location>
        <begin position="112"/>
        <end position="144"/>
    </location>
</feature>
<feature type="compositionally biased region" description="Basic and acidic residues" evidence="1">
    <location>
        <begin position="654"/>
        <end position="665"/>
    </location>
</feature>
<feature type="region of interest" description="Disordered" evidence="1">
    <location>
        <begin position="621"/>
        <end position="701"/>
    </location>
</feature>
<feature type="region of interest" description="Disordered" evidence="1">
    <location>
        <begin position="210"/>
        <end position="290"/>
    </location>
</feature>
<feature type="compositionally biased region" description="Basic residues" evidence="1">
    <location>
        <begin position="237"/>
        <end position="258"/>
    </location>
</feature>
<accession>A0AAD7HFD0</accession>
<protein>
    <submittedName>
        <fullName evidence="2">Uncharacterized protein</fullName>
    </submittedName>
</protein>
<evidence type="ECO:0000256" key="1">
    <source>
        <dbReference type="SAM" id="MobiDB-lite"/>
    </source>
</evidence>
<feature type="compositionally biased region" description="Basic and acidic residues" evidence="1">
    <location>
        <begin position="112"/>
        <end position="140"/>
    </location>
</feature>
<sequence>MGRCSATSLAQRRRREQRTYNTTRIRGCCYVRGTLSSPPMTLENKKKKQFKHHIIVGGKGHAHLGLIYWFDPPPFFSVYRDDLDGAKHDMAVDVPSAEMGYQWMTEHGRKRGGFDAEVKAGDSDDRGDGRKGRDGDDGEHTPAVCIEPTNTCGCGRGRGWGGLVMGQNADEDRCPHPSFRVVSPDENGQQGPHLRARHVDHHVLRARLLQHQHAHPSRRVRERARRERGHGLGERLRGRRLCGRGWARTKRHASRRGNRPALPRTRETAAADTKRAPRSQTMSSLHPPTASPSVYKRDGFGLVYVNIRVPFVAIILYLAKRITLLQFLLYVDIKGGHSGSFPARRCAYHKCERGIAIIWHCGFIAHRRILAEVLTHQALRAMGVEPRVYPCPGCDVRHHEYFPFLKVGGFAGLEWIIQAAIRATGQREIEKLTAVLLSTCYRQNVPERATLERVGERILGLDRTDGRANTARMPDFLHVDDVRADEDVLLPLLDDSTTRFRCSMHKQGEGGGVLRDSGREELARCREILREAYGECGTEHFLSTEAPPAGLLQSQFLQEEDARMKKGGGVLRDSGREELARCREILREAYGECGTEHFLSAEAPPAGLLQSQFLQEEDARMKPRSPQGGVGGRSPDATYIAIGGRRPTPYGEVDPGRKPRVRDAGHCPWEAEDAEVAERWSTADQEEDANGDKDDAQVLPD</sequence>
<feature type="compositionally biased region" description="Basic and acidic residues" evidence="1">
    <location>
        <begin position="264"/>
        <end position="275"/>
    </location>
</feature>
<dbReference type="EMBL" id="JARJLG010000291">
    <property type="protein sequence ID" value="KAJ7719520.1"/>
    <property type="molecule type" value="Genomic_DNA"/>
</dbReference>
<feature type="compositionally biased region" description="Basic residues" evidence="1">
    <location>
        <begin position="210"/>
        <end position="228"/>
    </location>
</feature>
<reference evidence="2" key="1">
    <citation type="submission" date="2023-03" db="EMBL/GenBank/DDBJ databases">
        <title>Massive genome expansion in bonnet fungi (Mycena s.s.) driven by repeated elements and novel gene families across ecological guilds.</title>
        <authorList>
            <consortium name="Lawrence Berkeley National Laboratory"/>
            <person name="Harder C.B."/>
            <person name="Miyauchi S."/>
            <person name="Viragh M."/>
            <person name="Kuo A."/>
            <person name="Thoen E."/>
            <person name="Andreopoulos B."/>
            <person name="Lu D."/>
            <person name="Skrede I."/>
            <person name="Drula E."/>
            <person name="Henrissat B."/>
            <person name="Morin E."/>
            <person name="Kohler A."/>
            <person name="Barry K."/>
            <person name="LaButti K."/>
            <person name="Morin E."/>
            <person name="Salamov A."/>
            <person name="Lipzen A."/>
            <person name="Mereny Z."/>
            <person name="Hegedus B."/>
            <person name="Baldrian P."/>
            <person name="Stursova M."/>
            <person name="Weitz H."/>
            <person name="Taylor A."/>
            <person name="Grigoriev I.V."/>
            <person name="Nagy L.G."/>
            <person name="Martin F."/>
            <person name="Kauserud H."/>
        </authorList>
    </citation>
    <scope>NUCLEOTIDE SEQUENCE</scope>
    <source>
        <strain evidence="2">CBHHK188m</strain>
    </source>
</reference>
<feature type="compositionally biased region" description="Basic and acidic residues" evidence="1">
    <location>
        <begin position="690"/>
        <end position="701"/>
    </location>
</feature>
<evidence type="ECO:0000313" key="3">
    <source>
        <dbReference type="Proteomes" id="UP001215280"/>
    </source>
</evidence>